<evidence type="ECO:0000313" key="2">
    <source>
        <dbReference type="Proteomes" id="UP000270094"/>
    </source>
</evidence>
<dbReference type="Proteomes" id="UP000270094">
    <property type="component" value="Unassembled WGS sequence"/>
</dbReference>
<name>A0A3P7LWH0_STRVU</name>
<accession>A0A3P7LWH0</accession>
<proteinExistence type="predicted"/>
<dbReference type="AlphaFoldDB" id="A0A3P7LWH0"/>
<dbReference type="OrthoDB" id="381190at2759"/>
<dbReference type="EMBL" id="UYYB01123461">
    <property type="protein sequence ID" value="VDM83492.1"/>
    <property type="molecule type" value="Genomic_DNA"/>
</dbReference>
<reference evidence="1 2" key="1">
    <citation type="submission" date="2018-11" db="EMBL/GenBank/DDBJ databases">
        <authorList>
            <consortium name="Pathogen Informatics"/>
        </authorList>
    </citation>
    <scope>NUCLEOTIDE SEQUENCE [LARGE SCALE GENOMIC DNA]</scope>
</reference>
<sequence>MITKLIMAYPYHVLHSVLLYKFDENRAPVVQSMLEEAERRIANEKDRARLHEIIEDMTAAHVAYLQFVALGFPRDYSGDELVKWEVIERECMQADGLSAPKVTRVRGSDGKLYKLIWK</sequence>
<protein>
    <submittedName>
        <fullName evidence="1">Uncharacterized protein</fullName>
    </submittedName>
</protein>
<organism evidence="1 2">
    <name type="scientific">Strongylus vulgaris</name>
    <name type="common">Blood worm</name>
    <dbReference type="NCBI Taxonomy" id="40348"/>
    <lineage>
        <taxon>Eukaryota</taxon>
        <taxon>Metazoa</taxon>
        <taxon>Ecdysozoa</taxon>
        <taxon>Nematoda</taxon>
        <taxon>Chromadorea</taxon>
        <taxon>Rhabditida</taxon>
        <taxon>Rhabditina</taxon>
        <taxon>Rhabditomorpha</taxon>
        <taxon>Strongyloidea</taxon>
        <taxon>Strongylidae</taxon>
        <taxon>Strongylus</taxon>
    </lineage>
</organism>
<gene>
    <name evidence="1" type="ORF">SVUK_LOCUS18490</name>
</gene>
<feature type="non-terminal residue" evidence="1">
    <location>
        <position position="118"/>
    </location>
</feature>
<evidence type="ECO:0000313" key="1">
    <source>
        <dbReference type="EMBL" id="VDM83492.1"/>
    </source>
</evidence>
<keyword evidence="2" id="KW-1185">Reference proteome</keyword>